<feature type="transmembrane region" description="Helical" evidence="1">
    <location>
        <begin position="81"/>
        <end position="103"/>
    </location>
</feature>
<gene>
    <name evidence="2" type="ORF">SDC9_160831</name>
</gene>
<accession>A0A645FHS3</accession>
<reference evidence="2" key="1">
    <citation type="submission" date="2019-08" db="EMBL/GenBank/DDBJ databases">
        <authorList>
            <person name="Kucharzyk K."/>
            <person name="Murdoch R.W."/>
            <person name="Higgins S."/>
            <person name="Loffler F."/>
        </authorList>
    </citation>
    <scope>NUCLEOTIDE SEQUENCE</scope>
</reference>
<organism evidence="2">
    <name type="scientific">bioreactor metagenome</name>
    <dbReference type="NCBI Taxonomy" id="1076179"/>
    <lineage>
        <taxon>unclassified sequences</taxon>
        <taxon>metagenomes</taxon>
        <taxon>ecological metagenomes</taxon>
    </lineage>
</organism>
<keyword evidence="1" id="KW-1133">Transmembrane helix</keyword>
<keyword evidence="1" id="KW-0812">Transmembrane</keyword>
<sequence>MVSVLMDFFEGDELEKFFSGNLSVKEKEDFLNKVKALSNNEVTNFVEEFLKSDADKISKQNEDDKKSTSEMLSEREKKEKINHWIASSIAIIGLIALLIILTIRIKSIYYINNSLTGVAFLSVIINLLLKEYYKTSSLKKITEEKNKLLKDIEKHKGSDFLDKSNPNSSLYN</sequence>
<protein>
    <submittedName>
        <fullName evidence="2">Uncharacterized protein</fullName>
    </submittedName>
</protein>
<proteinExistence type="predicted"/>
<keyword evidence="1" id="KW-0472">Membrane</keyword>
<dbReference type="EMBL" id="VSSQ01060007">
    <property type="protein sequence ID" value="MPN13510.1"/>
    <property type="molecule type" value="Genomic_DNA"/>
</dbReference>
<name>A0A645FHS3_9ZZZZ</name>
<evidence type="ECO:0000313" key="2">
    <source>
        <dbReference type="EMBL" id="MPN13510.1"/>
    </source>
</evidence>
<evidence type="ECO:0000256" key="1">
    <source>
        <dbReference type="SAM" id="Phobius"/>
    </source>
</evidence>
<comment type="caution">
    <text evidence="2">The sequence shown here is derived from an EMBL/GenBank/DDBJ whole genome shotgun (WGS) entry which is preliminary data.</text>
</comment>
<feature type="transmembrane region" description="Helical" evidence="1">
    <location>
        <begin position="109"/>
        <end position="129"/>
    </location>
</feature>
<dbReference type="AlphaFoldDB" id="A0A645FHS3"/>